<accession>A0A554LD82</accession>
<sequence length="188" mass="21412">MRHRIRGKKLGRKRGHRRELIKNLVTSLILYEKIITTAAKGKVVKSAAEKILKIGQGGNLAARRLVLSRLNSKLAAAKIFEDLNPKFKGRNSGFVRLVKIDNRKGDNASLVILELLIKHKKEVREARFAKGNLSRLGRAKTEPRQVKKKSREEPRQKRGFWDRLRGKGHGAKEVRAPTKKTIERTTSK</sequence>
<name>A0A554LD82_9BACT</name>
<reference evidence="8 9" key="1">
    <citation type="submission" date="2017-07" db="EMBL/GenBank/DDBJ databases">
        <title>Mechanisms for carbon and nitrogen cycling indicate functional differentiation within the Candidate Phyla Radiation.</title>
        <authorList>
            <person name="Danczak R.E."/>
            <person name="Johnston M.D."/>
            <person name="Kenah C."/>
            <person name="Slattery M."/>
            <person name="Wrighton K.C."/>
            <person name="Wilkins M.J."/>
        </authorList>
    </citation>
    <scope>NUCLEOTIDE SEQUENCE [LARGE SCALE GENOMIC DNA]</scope>
    <source>
        <strain evidence="8">Licking1014_96</strain>
    </source>
</reference>
<protein>
    <recommendedName>
        <fullName evidence="4 6">50S ribosomal protein L17</fullName>
    </recommendedName>
</protein>
<dbReference type="AlphaFoldDB" id="A0A554LD82"/>
<evidence type="ECO:0000256" key="4">
    <source>
        <dbReference type="ARBA" id="ARBA00035494"/>
    </source>
</evidence>
<evidence type="ECO:0000313" key="8">
    <source>
        <dbReference type="EMBL" id="TSC90725.1"/>
    </source>
</evidence>
<evidence type="ECO:0000256" key="6">
    <source>
        <dbReference type="RuleBase" id="RU000661"/>
    </source>
</evidence>
<dbReference type="InterPro" id="IPR036373">
    <property type="entry name" value="Ribosomal_bL17_sf"/>
</dbReference>
<evidence type="ECO:0000313" key="9">
    <source>
        <dbReference type="Proteomes" id="UP000318296"/>
    </source>
</evidence>
<dbReference type="GO" id="GO:0003735">
    <property type="term" value="F:structural constituent of ribosome"/>
    <property type="evidence" value="ECO:0007669"/>
    <property type="project" value="InterPro"/>
</dbReference>
<gene>
    <name evidence="8" type="ORF">CEN92_419</name>
</gene>
<dbReference type="NCBIfam" id="TIGR00059">
    <property type="entry name" value="L17"/>
    <property type="match status" value="1"/>
</dbReference>
<feature type="compositionally biased region" description="Basic and acidic residues" evidence="7">
    <location>
        <begin position="139"/>
        <end position="188"/>
    </location>
</feature>
<dbReference type="GO" id="GO:0022625">
    <property type="term" value="C:cytosolic large ribosomal subunit"/>
    <property type="evidence" value="ECO:0007669"/>
    <property type="project" value="TreeGrafter"/>
</dbReference>
<evidence type="ECO:0000256" key="7">
    <source>
        <dbReference type="SAM" id="MobiDB-lite"/>
    </source>
</evidence>
<evidence type="ECO:0000256" key="3">
    <source>
        <dbReference type="ARBA" id="ARBA00023274"/>
    </source>
</evidence>
<keyword evidence="3 5" id="KW-0687">Ribonucleoprotein</keyword>
<dbReference type="EMBL" id="VMGH01000066">
    <property type="protein sequence ID" value="TSC90725.1"/>
    <property type="molecule type" value="Genomic_DNA"/>
</dbReference>
<comment type="caution">
    <text evidence="8">The sequence shown here is derived from an EMBL/GenBank/DDBJ whole genome shotgun (WGS) entry which is preliminary data.</text>
</comment>
<evidence type="ECO:0000256" key="2">
    <source>
        <dbReference type="ARBA" id="ARBA00022980"/>
    </source>
</evidence>
<organism evidence="8 9">
    <name type="scientific">Candidatus Berkelbacteria bacterium Licking1014_96</name>
    <dbReference type="NCBI Taxonomy" id="2017149"/>
    <lineage>
        <taxon>Bacteria</taxon>
        <taxon>Candidatus Berkelbacteria</taxon>
    </lineage>
</organism>
<dbReference type="InterPro" id="IPR000456">
    <property type="entry name" value="Ribosomal_bL17"/>
</dbReference>
<comment type="similarity">
    <text evidence="1 5">Belongs to the bacterial ribosomal protein bL17 family.</text>
</comment>
<dbReference type="GO" id="GO:0006412">
    <property type="term" value="P:translation"/>
    <property type="evidence" value="ECO:0007669"/>
    <property type="project" value="InterPro"/>
</dbReference>
<evidence type="ECO:0000256" key="1">
    <source>
        <dbReference type="ARBA" id="ARBA00008777"/>
    </source>
</evidence>
<keyword evidence="2 5" id="KW-0689">Ribosomal protein</keyword>
<dbReference type="Pfam" id="PF01196">
    <property type="entry name" value="Ribosomal_L17"/>
    <property type="match status" value="1"/>
</dbReference>
<feature type="region of interest" description="Disordered" evidence="7">
    <location>
        <begin position="134"/>
        <end position="188"/>
    </location>
</feature>
<dbReference type="SUPFAM" id="SSF64263">
    <property type="entry name" value="Prokaryotic ribosomal protein L17"/>
    <property type="match status" value="1"/>
</dbReference>
<dbReference type="PANTHER" id="PTHR14413:SF16">
    <property type="entry name" value="LARGE RIBOSOMAL SUBUNIT PROTEIN BL17M"/>
    <property type="match status" value="1"/>
</dbReference>
<dbReference type="Proteomes" id="UP000318296">
    <property type="component" value="Unassembled WGS sequence"/>
</dbReference>
<evidence type="ECO:0000256" key="5">
    <source>
        <dbReference type="RuleBase" id="RU000660"/>
    </source>
</evidence>
<dbReference type="PANTHER" id="PTHR14413">
    <property type="entry name" value="RIBOSOMAL PROTEIN L17"/>
    <property type="match status" value="1"/>
</dbReference>
<dbReference type="Gene3D" id="3.90.1030.10">
    <property type="entry name" value="Ribosomal protein L17"/>
    <property type="match status" value="1"/>
</dbReference>
<proteinExistence type="inferred from homology"/>